<reference evidence="2 3" key="1">
    <citation type="submission" date="2019-07" db="EMBL/GenBank/DDBJ databases">
        <title>Rufibacter sp. nov., isolated from lake sediment.</title>
        <authorList>
            <person name="Qu J.-H."/>
        </authorList>
    </citation>
    <scope>NUCLEOTIDE SEQUENCE [LARGE SCALE GENOMIC DNA]</scope>
    <source>
        <strain evidence="2 3">NBS58-1</strain>
    </source>
</reference>
<feature type="transmembrane region" description="Helical" evidence="1">
    <location>
        <begin position="125"/>
        <end position="144"/>
    </location>
</feature>
<dbReference type="OrthoDB" id="7446256at2"/>
<protein>
    <submittedName>
        <fullName evidence="2">DUF3667 domain-containing protein</fullName>
    </submittedName>
</protein>
<name>A0A5B6TCR1_9BACT</name>
<feature type="transmembrane region" description="Helical" evidence="1">
    <location>
        <begin position="219"/>
        <end position="240"/>
    </location>
</feature>
<dbReference type="RefSeq" id="WP_149091308.1">
    <property type="nucleotide sequence ID" value="NZ_VKKY01000002.1"/>
</dbReference>
<dbReference type="InterPro" id="IPR022134">
    <property type="entry name" value="DUF3667"/>
</dbReference>
<accession>A0A5B6TCR1</accession>
<evidence type="ECO:0000313" key="2">
    <source>
        <dbReference type="EMBL" id="KAA3438249.1"/>
    </source>
</evidence>
<dbReference type="Pfam" id="PF12412">
    <property type="entry name" value="DUF3667"/>
    <property type="match status" value="1"/>
</dbReference>
<dbReference type="AlphaFoldDB" id="A0A5B6TCR1"/>
<feature type="transmembrane region" description="Helical" evidence="1">
    <location>
        <begin position="151"/>
        <end position="174"/>
    </location>
</feature>
<keyword evidence="1" id="KW-0812">Transmembrane</keyword>
<sequence>MQATQTATRTCPNCSAPYEQTQSYCPSCGQSTHLHRLTVGHILHEFFHAIFHTDTSILGVIKHLMVRPGHIARAYVDGKRKSLYNPFNFLVVLVALSILIINLSGVDVFQAKNGNPVANLMTKHFNLVIFFTVPLTALYTSLLFRKQGVNFAEAAVLACYTAGERTVFFLLLVIPLMKFFPEHHLAIIWAYLGLYAVYYAVACLQFTGQRSVLGFFKGLLPTILLQVSLYLLIFLGHSLIPHPEINPYKPVFWKQALKALLAILGKVFAR</sequence>
<proteinExistence type="predicted"/>
<dbReference type="Proteomes" id="UP000324133">
    <property type="component" value="Unassembled WGS sequence"/>
</dbReference>
<evidence type="ECO:0000313" key="3">
    <source>
        <dbReference type="Proteomes" id="UP000324133"/>
    </source>
</evidence>
<keyword evidence="1" id="KW-0472">Membrane</keyword>
<keyword evidence="3" id="KW-1185">Reference proteome</keyword>
<organism evidence="2 3">
    <name type="scientific">Rufibacter hautae</name>
    <dbReference type="NCBI Taxonomy" id="2595005"/>
    <lineage>
        <taxon>Bacteria</taxon>
        <taxon>Pseudomonadati</taxon>
        <taxon>Bacteroidota</taxon>
        <taxon>Cytophagia</taxon>
        <taxon>Cytophagales</taxon>
        <taxon>Hymenobacteraceae</taxon>
        <taxon>Rufibacter</taxon>
    </lineage>
</organism>
<feature type="transmembrane region" description="Helical" evidence="1">
    <location>
        <begin position="87"/>
        <end position="105"/>
    </location>
</feature>
<comment type="caution">
    <text evidence="2">The sequence shown here is derived from an EMBL/GenBank/DDBJ whole genome shotgun (WGS) entry which is preliminary data.</text>
</comment>
<dbReference type="EMBL" id="VKKY01000002">
    <property type="protein sequence ID" value="KAA3438249.1"/>
    <property type="molecule type" value="Genomic_DNA"/>
</dbReference>
<keyword evidence="1" id="KW-1133">Transmembrane helix</keyword>
<evidence type="ECO:0000256" key="1">
    <source>
        <dbReference type="SAM" id="Phobius"/>
    </source>
</evidence>
<gene>
    <name evidence="2" type="ORF">FOA19_13395</name>
</gene>
<feature type="transmembrane region" description="Helical" evidence="1">
    <location>
        <begin position="186"/>
        <end position="207"/>
    </location>
</feature>